<name>A0A4V3X949_9APHY</name>
<proteinExistence type="predicted"/>
<dbReference type="Gene3D" id="3.40.50.1240">
    <property type="entry name" value="Phosphoglycerate mutase-like"/>
    <property type="match status" value="1"/>
</dbReference>
<dbReference type="SUPFAM" id="SSF53254">
    <property type="entry name" value="Phosphoglycerate mutase-like"/>
    <property type="match status" value="1"/>
</dbReference>
<evidence type="ECO:0000313" key="1">
    <source>
        <dbReference type="EMBL" id="THG92822.1"/>
    </source>
</evidence>
<accession>A0A4V3X949</accession>
<evidence type="ECO:0000313" key="2">
    <source>
        <dbReference type="Proteomes" id="UP000309038"/>
    </source>
</evidence>
<comment type="caution">
    <text evidence="1">The sequence shown here is derived from an EMBL/GenBank/DDBJ whole genome shotgun (WGS) entry which is preliminary data.</text>
</comment>
<dbReference type="Proteomes" id="UP000309038">
    <property type="component" value="Unassembled WGS sequence"/>
</dbReference>
<sequence length="105" mass="11311">MLAHSKTVTPALGVPADVQLEWAQYSPYIPHGIYSGPPAGCQITQINILQRHGARFPTSGAATSIIAAVGKLQTVKAYNDPDFDFLKTFTYDLGTNDLVEFGADQ</sequence>
<organism evidence="1 2">
    <name type="scientific">Hermanssonia centrifuga</name>
    <dbReference type="NCBI Taxonomy" id="98765"/>
    <lineage>
        <taxon>Eukaryota</taxon>
        <taxon>Fungi</taxon>
        <taxon>Dikarya</taxon>
        <taxon>Basidiomycota</taxon>
        <taxon>Agaricomycotina</taxon>
        <taxon>Agaricomycetes</taxon>
        <taxon>Polyporales</taxon>
        <taxon>Meruliaceae</taxon>
        <taxon>Hermanssonia</taxon>
    </lineage>
</organism>
<gene>
    <name evidence="1" type="ORF">EW026_g8217</name>
</gene>
<dbReference type="InterPro" id="IPR033379">
    <property type="entry name" value="Acid_Pase_AS"/>
</dbReference>
<dbReference type="EMBL" id="SGPJ01000917">
    <property type="protein sequence ID" value="THG92822.1"/>
    <property type="molecule type" value="Genomic_DNA"/>
</dbReference>
<dbReference type="Pfam" id="PF00328">
    <property type="entry name" value="His_Phos_2"/>
    <property type="match status" value="1"/>
</dbReference>
<dbReference type="InterPro" id="IPR000560">
    <property type="entry name" value="His_Pase_clade-2"/>
</dbReference>
<reference evidence="1 2" key="1">
    <citation type="submission" date="2019-02" db="EMBL/GenBank/DDBJ databases">
        <title>Genome sequencing of the rare red list fungi Phlebia centrifuga.</title>
        <authorList>
            <person name="Buettner E."/>
            <person name="Kellner H."/>
        </authorList>
    </citation>
    <scope>NUCLEOTIDE SEQUENCE [LARGE SCALE GENOMIC DNA]</scope>
    <source>
        <strain evidence="1 2">DSM 108282</strain>
    </source>
</reference>
<dbReference type="PROSITE" id="PS00616">
    <property type="entry name" value="HIS_ACID_PHOSPHAT_1"/>
    <property type="match status" value="1"/>
</dbReference>
<keyword evidence="2" id="KW-1185">Reference proteome</keyword>
<dbReference type="InterPro" id="IPR029033">
    <property type="entry name" value="His_PPase_superfam"/>
</dbReference>
<dbReference type="AlphaFoldDB" id="A0A4V3X949"/>
<protein>
    <submittedName>
        <fullName evidence="1">Uncharacterized protein</fullName>
    </submittedName>
</protein>